<evidence type="ECO:0000313" key="5">
    <source>
        <dbReference type="Proteomes" id="UP001550850"/>
    </source>
</evidence>
<dbReference type="InterPro" id="IPR014747">
    <property type="entry name" value="Bac_photo_RC_H_C"/>
</dbReference>
<evidence type="ECO:0000259" key="2">
    <source>
        <dbReference type="Pfam" id="PF05239"/>
    </source>
</evidence>
<dbReference type="Pfam" id="PF09557">
    <property type="entry name" value="DUF2382"/>
    <property type="match status" value="1"/>
</dbReference>
<feature type="region of interest" description="Disordered" evidence="1">
    <location>
        <begin position="110"/>
        <end position="210"/>
    </location>
</feature>
<dbReference type="PANTHER" id="PTHR38463">
    <property type="entry name" value="STRESS RESPONSE PROTEIN YSNF"/>
    <property type="match status" value="1"/>
</dbReference>
<feature type="compositionally biased region" description="Basic and acidic residues" evidence="1">
    <location>
        <begin position="154"/>
        <end position="163"/>
    </location>
</feature>
<dbReference type="InterPro" id="IPR052967">
    <property type="entry name" value="Stress_Response_Assoc"/>
</dbReference>
<dbReference type="Proteomes" id="UP001550850">
    <property type="component" value="Unassembled WGS sequence"/>
</dbReference>
<keyword evidence="5" id="KW-1185">Reference proteome</keyword>
<feature type="domain" description="PRC-barrel" evidence="2">
    <location>
        <begin position="13"/>
        <end position="75"/>
    </location>
</feature>
<dbReference type="InterPro" id="IPR011033">
    <property type="entry name" value="PRC_barrel-like_sf"/>
</dbReference>
<dbReference type="InterPro" id="IPR019060">
    <property type="entry name" value="DUF2382"/>
</dbReference>
<dbReference type="RefSeq" id="WP_108952514.1">
    <property type="nucleotide sequence ID" value="NZ_BEVZ01000002.1"/>
</dbReference>
<dbReference type="SUPFAM" id="SSF50346">
    <property type="entry name" value="PRC-barrel domain"/>
    <property type="match status" value="1"/>
</dbReference>
<name>A0ABV2YQE2_9ACTN</name>
<gene>
    <name evidence="4" type="ORF">AB0E65_27670</name>
</gene>
<dbReference type="PANTHER" id="PTHR38463:SF1">
    <property type="entry name" value="STRESS RESPONSE PROTEIN YSNF"/>
    <property type="match status" value="1"/>
</dbReference>
<feature type="compositionally biased region" description="Gly residues" evidence="1">
    <location>
        <begin position="136"/>
        <end position="146"/>
    </location>
</feature>
<protein>
    <submittedName>
        <fullName evidence="4">PRC and DUF2382 domain-containing protein</fullName>
    </submittedName>
</protein>
<dbReference type="Pfam" id="PF05239">
    <property type="entry name" value="PRC"/>
    <property type="match status" value="1"/>
</dbReference>
<comment type="caution">
    <text evidence="4">The sequence shown here is derived from an EMBL/GenBank/DDBJ whole genome shotgun (WGS) entry which is preliminary data.</text>
</comment>
<evidence type="ECO:0000259" key="3">
    <source>
        <dbReference type="Pfam" id="PF09557"/>
    </source>
</evidence>
<dbReference type="InterPro" id="IPR027275">
    <property type="entry name" value="PRC-brl_dom"/>
</dbReference>
<feature type="region of interest" description="Disordered" evidence="1">
    <location>
        <begin position="305"/>
        <end position="346"/>
    </location>
</feature>
<proteinExistence type="predicted"/>
<organism evidence="4 5">
    <name type="scientific">Streptomyces fragilis</name>
    <dbReference type="NCBI Taxonomy" id="67301"/>
    <lineage>
        <taxon>Bacteria</taxon>
        <taxon>Bacillati</taxon>
        <taxon>Actinomycetota</taxon>
        <taxon>Actinomycetes</taxon>
        <taxon>Kitasatosporales</taxon>
        <taxon>Streptomycetaceae</taxon>
        <taxon>Streptomyces</taxon>
    </lineage>
</organism>
<feature type="compositionally biased region" description="Polar residues" evidence="1">
    <location>
        <begin position="110"/>
        <end position="119"/>
    </location>
</feature>
<feature type="domain" description="DUF2382" evidence="3">
    <location>
        <begin position="201"/>
        <end position="312"/>
    </location>
</feature>
<reference evidence="4 5" key="1">
    <citation type="submission" date="2024-06" db="EMBL/GenBank/DDBJ databases">
        <title>The Natural Products Discovery Center: Release of the First 8490 Sequenced Strains for Exploring Actinobacteria Biosynthetic Diversity.</title>
        <authorList>
            <person name="Kalkreuter E."/>
            <person name="Kautsar S.A."/>
            <person name="Yang D."/>
            <person name="Bader C.D."/>
            <person name="Teijaro C.N."/>
            <person name="Fluegel L."/>
            <person name="Davis C.M."/>
            <person name="Simpson J.R."/>
            <person name="Lauterbach L."/>
            <person name="Steele A.D."/>
            <person name="Gui C."/>
            <person name="Meng S."/>
            <person name="Li G."/>
            <person name="Viehrig K."/>
            <person name="Ye F."/>
            <person name="Su P."/>
            <person name="Kiefer A.F."/>
            <person name="Nichols A."/>
            <person name="Cepeda A.J."/>
            <person name="Yan W."/>
            <person name="Fan B."/>
            <person name="Jiang Y."/>
            <person name="Adhikari A."/>
            <person name="Zheng C.-J."/>
            <person name="Schuster L."/>
            <person name="Cowan T.M."/>
            <person name="Smanski M.J."/>
            <person name="Chevrette M.G."/>
            <person name="De Carvalho L.P.S."/>
            <person name="Shen B."/>
        </authorList>
    </citation>
    <scope>NUCLEOTIDE SEQUENCE [LARGE SCALE GENOMIC DNA]</scope>
    <source>
        <strain evidence="4 5">NPDC038104</strain>
    </source>
</reference>
<evidence type="ECO:0000313" key="4">
    <source>
        <dbReference type="EMBL" id="MEU3557957.1"/>
    </source>
</evidence>
<accession>A0ABV2YQE2</accession>
<dbReference type="Gene3D" id="3.90.50.10">
    <property type="entry name" value="Photosynthetic Reaction Center, subunit H, domain 2"/>
    <property type="match status" value="1"/>
</dbReference>
<evidence type="ECO:0000256" key="1">
    <source>
        <dbReference type="SAM" id="MobiDB-lite"/>
    </source>
</evidence>
<dbReference type="EMBL" id="JBEZUR010000076">
    <property type="protein sequence ID" value="MEU3557957.1"/>
    <property type="molecule type" value="Genomic_DNA"/>
</dbReference>
<sequence length="346" mass="37141">MITRDQIPAVLDHPVYDGTGTKIGEAKHVFLDDATGRPEWVSVKTGLFGSGETFVPIRDASLVEDHLEVPYTKDKVKDAPDVVVDSGGHLSREEEHRLYEYYGVKWDQPWEQSTGQDKNAASGRSGMDKGTAGAAGAAGGVAGGIAGKASARGRKGEGVDDSGRAYARGTGAEGRTPGAEARARSGAAGGGLGQETAENAMTRSEERMHVRVERQESGRARLHKYVDTEEVQQSVPLRYEEVRVVREPITDANRSSALSGEPLKEAEFEVTLHAERPVIETEVVPVERVKLTTEERVQNRTVTGRVRKERIESEGMEATGTDATPGVDAGGLSGESGRGKHRKGGR</sequence>